<keyword evidence="15" id="KW-1185">Reference proteome</keyword>
<evidence type="ECO:0000256" key="5">
    <source>
        <dbReference type="ARBA" id="ARBA00022519"/>
    </source>
</evidence>
<dbReference type="Pfam" id="PF07690">
    <property type="entry name" value="MFS_1"/>
    <property type="match status" value="1"/>
</dbReference>
<keyword evidence="5" id="KW-0997">Cell inner membrane</keyword>
<evidence type="ECO:0000256" key="6">
    <source>
        <dbReference type="ARBA" id="ARBA00022692"/>
    </source>
</evidence>
<keyword evidence="4" id="KW-1003">Cell membrane</keyword>
<evidence type="ECO:0000256" key="1">
    <source>
        <dbReference type="ARBA" id="ARBA00004429"/>
    </source>
</evidence>
<dbReference type="AlphaFoldDB" id="A0A433HFS0"/>
<feature type="transmembrane region" description="Helical" evidence="12">
    <location>
        <begin position="310"/>
        <end position="329"/>
    </location>
</feature>
<dbReference type="PROSITE" id="PS50850">
    <property type="entry name" value="MFS"/>
    <property type="match status" value="1"/>
</dbReference>
<dbReference type="InterPro" id="IPR005829">
    <property type="entry name" value="Sugar_transporter_CS"/>
</dbReference>
<evidence type="ECO:0000256" key="2">
    <source>
        <dbReference type="ARBA" id="ARBA00008240"/>
    </source>
</evidence>
<evidence type="ECO:0000256" key="12">
    <source>
        <dbReference type="SAM" id="Phobius"/>
    </source>
</evidence>
<proteinExistence type="inferred from homology"/>
<comment type="similarity">
    <text evidence="2">Belongs to the major facilitator superfamily. Metabolite:H+ Symporter (MHS) family (TC 2.A.1.6) family.</text>
</comment>
<name>A0A433HFS0_9BACI</name>
<feature type="transmembrane region" description="Helical" evidence="12">
    <location>
        <begin position="194"/>
        <end position="213"/>
    </location>
</feature>
<keyword evidence="8 12" id="KW-1133">Transmembrane helix</keyword>
<feature type="transmembrane region" description="Helical" evidence="12">
    <location>
        <begin position="55"/>
        <end position="79"/>
    </location>
</feature>
<evidence type="ECO:0000313" key="14">
    <source>
        <dbReference type="EMBL" id="RUQ27149.1"/>
    </source>
</evidence>
<sequence>MSQQETTINQQKSQSVKAALSAFVGTTIEWYDFFLYGTAAALVFPQLFFPGSDPLIGTLQAFATFTLGFLARPIGGIIFGHYGDKIGRKSMLVITLLIMGICTALIGVLPVYETVGFWAPLLLIVLRLLQGIGVGGEWGGAALISVEHAPKGKKGFYGSWMQTGVIGGLVLSTLIFGLVSILPEDEFLSWGWRIPFLLSILLVGVGIFIRLHVTETPDFEKVKELGEQARLPVWEVLKNHKRQVLLAAGARFAENSAFYIFSTFAITYATTQLNVSRSMILNGITLASAIELITIPLFGALSDRIGRRPLYMGGAAFTALFAFPFFWMIGTESTSITWLALVIVFAIGHAAMNGPQVAFFSELFEARVRYSGISLGYQLASVFAGGLAPLIATFLIAWTGGDPWGVAVYLIGMCLVTFISVYIATETGKNQVQEKITAKELNTSINGK</sequence>
<feature type="transmembrane region" description="Helical" evidence="12">
    <location>
        <begin position="279"/>
        <end position="298"/>
    </location>
</feature>
<dbReference type="GO" id="GO:0005886">
    <property type="term" value="C:plasma membrane"/>
    <property type="evidence" value="ECO:0007669"/>
    <property type="project" value="UniProtKB-SubCell"/>
</dbReference>
<comment type="function">
    <text evidence="10">May be a proton symporter involved in the uptake of osmolytes such as proline and glycine betaine.</text>
</comment>
<evidence type="ECO:0000256" key="9">
    <source>
        <dbReference type="ARBA" id="ARBA00023136"/>
    </source>
</evidence>
<evidence type="ECO:0000256" key="11">
    <source>
        <dbReference type="ARBA" id="ARBA00039918"/>
    </source>
</evidence>
<dbReference type="OrthoDB" id="9783227at2"/>
<evidence type="ECO:0000256" key="10">
    <source>
        <dbReference type="ARBA" id="ARBA00037295"/>
    </source>
</evidence>
<dbReference type="SUPFAM" id="SSF103473">
    <property type="entry name" value="MFS general substrate transporter"/>
    <property type="match status" value="1"/>
</dbReference>
<protein>
    <recommendedName>
        <fullName evidence="11">Putative proline/betaine transporter</fullName>
    </recommendedName>
</protein>
<organism evidence="14 15">
    <name type="scientific">Peribacillus cavernae</name>
    <dbReference type="NCBI Taxonomy" id="1674310"/>
    <lineage>
        <taxon>Bacteria</taxon>
        <taxon>Bacillati</taxon>
        <taxon>Bacillota</taxon>
        <taxon>Bacilli</taxon>
        <taxon>Bacillales</taxon>
        <taxon>Bacillaceae</taxon>
        <taxon>Peribacillus</taxon>
    </lineage>
</organism>
<dbReference type="Gene3D" id="1.20.1250.20">
    <property type="entry name" value="MFS general substrate transporter like domains"/>
    <property type="match status" value="2"/>
</dbReference>
<evidence type="ECO:0000256" key="4">
    <source>
        <dbReference type="ARBA" id="ARBA00022475"/>
    </source>
</evidence>
<dbReference type="PANTHER" id="PTHR43045">
    <property type="entry name" value="SHIKIMATE TRANSPORTER"/>
    <property type="match status" value="1"/>
</dbReference>
<dbReference type="GO" id="GO:0015293">
    <property type="term" value="F:symporter activity"/>
    <property type="evidence" value="ECO:0007669"/>
    <property type="project" value="UniProtKB-KW"/>
</dbReference>
<feature type="transmembrane region" description="Helical" evidence="12">
    <location>
        <begin position="156"/>
        <end position="182"/>
    </location>
</feature>
<dbReference type="InterPro" id="IPR020846">
    <property type="entry name" value="MFS_dom"/>
</dbReference>
<comment type="caution">
    <text evidence="14">The sequence shown here is derived from an EMBL/GenBank/DDBJ whole genome shotgun (WGS) entry which is preliminary data.</text>
</comment>
<evidence type="ECO:0000256" key="7">
    <source>
        <dbReference type="ARBA" id="ARBA00022847"/>
    </source>
</evidence>
<evidence type="ECO:0000256" key="3">
    <source>
        <dbReference type="ARBA" id="ARBA00022448"/>
    </source>
</evidence>
<reference evidence="14 15" key="1">
    <citation type="submission" date="2018-12" db="EMBL/GenBank/DDBJ databases">
        <title>Bacillus chawlae sp. nov., Bacillus glennii sp. nov., and Bacillus saganii sp. nov. Isolated from the Vehicle Assembly Building at Kennedy Space Center where the Viking Spacecraft were Assembled.</title>
        <authorList>
            <person name="Seuylemezian A."/>
            <person name="Vaishampayan P."/>
        </authorList>
    </citation>
    <scope>NUCLEOTIDE SEQUENCE [LARGE SCALE GENOMIC DNA]</scope>
    <source>
        <strain evidence="14 15">L5</strain>
    </source>
</reference>
<dbReference type="EMBL" id="RYZZ01000030">
    <property type="protein sequence ID" value="RUQ27149.1"/>
    <property type="molecule type" value="Genomic_DNA"/>
</dbReference>
<evidence type="ECO:0000313" key="15">
    <source>
        <dbReference type="Proteomes" id="UP000267430"/>
    </source>
</evidence>
<dbReference type="PANTHER" id="PTHR43045:SF1">
    <property type="entry name" value="SHIKIMATE TRANSPORTER"/>
    <property type="match status" value="1"/>
</dbReference>
<keyword evidence="3" id="KW-0813">Transport</keyword>
<gene>
    <name evidence="14" type="ORF">ELQ35_17535</name>
</gene>
<evidence type="ECO:0000256" key="8">
    <source>
        <dbReference type="ARBA" id="ARBA00022989"/>
    </source>
</evidence>
<dbReference type="Proteomes" id="UP000267430">
    <property type="component" value="Unassembled WGS sequence"/>
</dbReference>
<keyword evidence="9 12" id="KW-0472">Membrane</keyword>
<feature type="transmembrane region" description="Helical" evidence="12">
    <location>
        <begin position="375"/>
        <end position="398"/>
    </location>
</feature>
<feature type="transmembrane region" description="Helical" evidence="12">
    <location>
        <begin position="404"/>
        <end position="425"/>
    </location>
</feature>
<evidence type="ECO:0000259" key="13">
    <source>
        <dbReference type="PROSITE" id="PS50850"/>
    </source>
</evidence>
<feature type="transmembrane region" description="Helical" evidence="12">
    <location>
        <begin position="91"/>
        <end position="112"/>
    </location>
</feature>
<dbReference type="CDD" id="cd17369">
    <property type="entry name" value="MFS_ShiA_like"/>
    <property type="match status" value="1"/>
</dbReference>
<dbReference type="InterPro" id="IPR036259">
    <property type="entry name" value="MFS_trans_sf"/>
</dbReference>
<dbReference type="InterPro" id="IPR004736">
    <property type="entry name" value="MHS_symport"/>
</dbReference>
<dbReference type="NCBIfam" id="TIGR00883">
    <property type="entry name" value="2A0106"/>
    <property type="match status" value="1"/>
</dbReference>
<accession>A0A433HFS0</accession>
<feature type="domain" description="Major facilitator superfamily (MFS) profile" evidence="13">
    <location>
        <begin position="18"/>
        <end position="429"/>
    </location>
</feature>
<dbReference type="PROSITE" id="PS00217">
    <property type="entry name" value="SUGAR_TRANSPORT_2"/>
    <property type="match status" value="1"/>
</dbReference>
<dbReference type="InterPro" id="IPR011701">
    <property type="entry name" value="MFS"/>
</dbReference>
<comment type="subcellular location">
    <subcellularLocation>
        <location evidence="1">Cell inner membrane</location>
        <topology evidence="1">Multi-pass membrane protein</topology>
    </subcellularLocation>
</comment>
<dbReference type="FunFam" id="1.20.1250.20:FF:000001">
    <property type="entry name" value="Dicarboxylate MFS transporter"/>
    <property type="match status" value="1"/>
</dbReference>
<keyword evidence="7" id="KW-0769">Symport</keyword>
<feature type="transmembrane region" description="Helical" evidence="12">
    <location>
        <begin position="118"/>
        <end position="144"/>
    </location>
</feature>
<feature type="transmembrane region" description="Helical" evidence="12">
    <location>
        <begin position="335"/>
        <end position="354"/>
    </location>
</feature>
<keyword evidence="6 12" id="KW-0812">Transmembrane</keyword>
<dbReference type="RefSeq" id="WP_126866487.1">
    <property type="nucleotide sequence ID" value="NZ_JAUSTX010000009.1"/>
</dbReference>
<feature type="transmembrane region" description="Helical" evidence="12">
    <location>
        <begin position="244"/>
        <end position="267"/>
    </location>
</feature>
<feature type="transmembrane region" description="Helical" evidence="12">
    <location>
        <begin position="30"/>
        <end position="49"/>
    </location>
</feature>